<name>A0A0V8QIS5_9FIRM</name>
<sequence length="71" mass="7772">MEDNTKKAAPAKKEEEPSYTFEDVRKAFSAKSHAGFTTEVKALISKYGAARLSDIKESDYAALMADLEVIG</sequence>
<keyword evidence="2" id="KW-1185">Reference proteome</keyword>
<evidence type="ECO:0000313" key="1">
    <source>
        <dbReference type="EMBL" id="KSV60455.1"/>
    </source>
</evidence>
<evidence type="ECO:0000313" key="2">
    <source>
        <dbReference type="Proteomes" id="UP000054874"/>
    </source>
</evidence>
<gene>
    <name evidence="1" type="ORF">ASU35_05615</name>
</gene>
<reference evidence="1 2" key="1">
    <citation type="submission" date="2015-11" db="EMBL/GenBank/DDBJ databases">
        <title>Butyribacter intestini gen. nov., sp. nov., a butyric acid-producing bacterium of the family Lachnospiraceae isolated from the human faeces.</title>
        <authorList>
            <person name="Zou Y."/>
            <person name="Xue W."/>
            <person name="Luo G."/>
            <person name="Lv M."/>
        </authorList>
    </citation>
    <scope>NUCLEOTIDE SEQUENCE [LARGE SCALE GENOMIC DNA]</scope>
    <source>
        <strain evidence="1 2">ACET-33324</strain>
    </source>
</reference>
<comment type="caution">
    <text evidence="1">The sequence shown here is derived from an EMBL/GenBank/DDBJ whole genome shotgun (WGS) entry which is preliminary data.</text>
</comment>
<accession>A0A0V8QIS5</accession>
<dbReference type="AlphaFoldDB" id="A0A0V8QIS5"/>
<protein>
    <submittedName>
        <fullName evidence="1">Uncharacterized protein</fullName>
    </submittedName>
</protein>
<organism evidence="1 2">
    <name type="scientific">Acetivibrio ethanolgignens</name>
    <dbReference type="NCBI Taxonomy" id="290052"/>
    <lineage>
        <taxon>Bacteria</taxon>
        <taxon>Bacillati</taxon>
        <taxon>Bacillota</taxon>
        <taxon>Clostridia</taxon>
        <taxon>Eubacteriales</taxon>
        <taxon>Oscillospiraceae</taxon>
        <taxon>Acetivibrio</taxon>
    </lineage>
</organism>
<proteinExistence type="predicted"/>
<dbReference type="STRING" id="290052.ASU35_05615"/>
<dbReference type="EMBL" id="LNAM01000013">
    <property type="protein sequence ID" value="KSV60455.1"/>
    <property type="molecule type" value="Genomic_DNA"/>
</dbReference>
<dbReference type="OrthoDB" id="1667378at2"/>
<dbReference type="Proteomes" id="UP000054874">
    <property type="component" value="Unassembled WGS sequence"/>
</dbReference>